<dbReference type="InterPro" id="IPR052929">
    <property type="entry name" value="RNase_H-like_EbsB-rel"/>
</dbReference>
<feature type="domain" description="Reverse transcriptase zinc-binding" evidence="1">
    <location>
        <begin position="123"/>
        <end position="190"/>
    </location>
</feature>
<comment type="caution">
    <text evidence="2">The sequence shown here is derived from an EMBL/GenBank/DDBJ whole genome shotgun (WGS) entry which is preliminary data.</text>
</comment>
<dbReference type="PANTHER" id="PTHR47074">
    <property type="entry name" value="BNAC02G40300D PROTEIN"/>
    <property type="match status" value="1"/>
</dbReference>
<dbReference type="Proteomes" id="UP000639772">
    <property type="component" value="Unassembled WGS sequence"/>
</dbReference>
<name>A0A835RV33_VANPL</name>
<dbReference type="Pfam" id="PF13966">
    <property type="entry name" value="zf-RVT"/>
    <property type="match status" value="1"/>
</dbReference>
<dbReference type="InterPro" id="IPR026960">
    <property type="entry name" value="RVT-Znf"/>
</dbReference>
<reference evidence="2 3" key="1">
    <citation type="journal article" date="2020" name="Nat. Food">
        <title>A phased Vanilla planifolia genome enables genetic improvement of flavour and production.</title>
        <authorList>
            <person name="Hasing T."/>
            <person name="Tang H."/>
            <person name="Brym M."/>
            <person name="Khazi F."/>
            <person name="Huang T."/>
            <person name="Chambers A.H."/>
        </authorList>
    </citation>
    <scope>NUCLEOTIDE SEQUENCE [LARGE SCALE GENOMIC DNA]</scope>
    <source>
        <tissue evidence="2">Leaf</tissue>
    </source>
</reference>
<dbReference type="EMBL" id="JADCNM010000002">
    <property type="protein sequence ID" value="KAG0495030.1"/>
    <property type="molecule type" value="Genomic_DNA"/>
</dbReference>
<dbReference type="AlphaFoldDB" id="A0A835RV33"/>
<dbReference type="PANTHER" id="PTHR47074:SF73">
    <property type="entry name" value="OS04G0448401 PROTEIN"/>
    <property type="match status" value="1"/>
</dbReference>
<sequence>MPEAISLFVWCIGDGRTTRFLEDNWLGVLPLSCWPTFINMNTHWPANVAECLLPGRNWNWDVISAWADGELQDRISHLPRALRSSQDVLLLSLTEKPRAASGQIYSSIVCNARKGGNGSRSLEEFRGIWKLKVTPRVCVFMWRVAGDHLPSAVWLARRKLCNSPSCQQGCTEDESLQHIFWRCPRAQEVWADRTVRAALTSLDQSTGADLLFIDRVLRFVGSPVARQGAGQLDAATIATTLYYIWSRRNVARHNIPVPPPGSTIWTILLEVHSSLNRHLSLSSLSSGNPGKSTDLLVTHSWIPPPPTGWIRVNCDAAVGDSMAGLGMVVQDCLGRPLLVAGKRLLSQAVDMMETQALLMALDMVGDLLPPHRVRNSNRLNAGYSGGAQDGVPPPLVGCLRGNYPVRFGS</sequence>
<accession>A0A835RV33</accession>
<protein>
    <recommendedName>
        <fullName evidence="1">Reverse transcriptase zinc-binding domain-containing protein</fullName>
    </recommendedName>
</protein>
<gene>
    <name evidence="2" type="ORF">HPP92_006024</name>
</gene>
<organism evidence="2 3">
    <name type="scientific">Vanilla planifolia</name>
    <name type="common">Vanilla</name>
    <dbReference type="NCBI Taxonomy" id="51239"/>
    <lineage>
        <taxon>Eukaryota</taxon>
        <taxon>Viridiplantae</taxon>
        <taxon>Streptophyta</taxon>
        <taxon>Embryophyta</taxon>
        <taxon>Tracheophyta</taxon>
        <taxon>Spermatophyta</taxon>
        <taxon>Magnoliopsida</taxon>
        <taxon>Liliopsida</taxon>
        <taxon>Asparagales</taxon>
        <taxon>Orchidaceae</taxon>
        <taxon>Vanilloideae</taxon>
        <taxon>Vanilleae</taxon>
        <taxon>Vanilla</taxon>
    </lineage>
</organism>
<evidence type="ECO:0000259" key="1">
    <source>
        <dbReference type="Pfam" id="PF13966"/>
    </source>
</evidence>
<evidence type="ECO:0000313" key="2">
    <source>
        <dbReference type="EMBL" id="KAG0495030.1"/>
    </source>
</evidence>
<proteinExistence type="predicted"/>
<dbReference type="OrthoDB" id="1002684at2759"/>
<evidence type="ECO:0000313" key="3">
    <source>
        <dbReference type="Proteomes" id="UP000639772"/>
    </source>
</evidence>